<protein>
    <recommendedName>
        <fullName evidence="3">F-box domain-containing protein</fullName>
    </recommendedName>
</protein>
<evidence type="ECO:0000313" key="2">
    <source>
        <dbReference type="Proteomes" id="UP001163846"/>
    </source>
</evidence>
<reference evidence="1" key="1">
    <citation type="submission" date="2022-08" db="EMBL/GenBank/DDBJ databases">
        <authorList>
            <consortium name="DOE Joint Genome Institute"/>
            <person name="Min B."/>
            <person name="Riley R."/>
            <person name="Sierra-Patev S."/>
            <person name="Naranjo-Ortiz M."/>
            <person name="Looney B."/>
            <person name="Konkel Z."/>
            <person name="Slot J.C."/>
            <person name="Sakamoto Y."/>
            <person name="Steenwyk J.L."/>
            <person name="Rokas A."/>
            <person name="Carro J."/>
            <person name="Camarero S."/>
            <person name="Ferreira P."/>
            <person name="Molpeceres G."/>
            <person name="Ruiz-Duenas F.J."/>
            <person name="Serrano A."/>
            <person name="Henrissat B."/>
            <person name="Drula E."/>
            <person name="Hughes K.W."/>
            <person name="Mata J.L."/>
            <person name="Ishikawa N.K."/>
            <person name="Vargas-Isla R."/>
            <person name="Ushijima S."/>
            <person name="Smith C.A."/>
            <person name="Ahrendt S."/>
            <person name="Andreopoulos W."/>
            <person name="He G."/>
            <person name="Labutti K."/>
            <person name="Lipzen A."/>
            <person name="Ng V."/>
            <person name="Sandor L."/>
            <person name="Barry K."/>
            <person name="Martinez A.T."/>
            <person name="Xiao Y."/>
            <person name="Gibbons J.G."/>
            <person name="Terashima K."/>
            <person name="Hibbett D.S."/>
            <person name="Grigoriev I.V."/>
        </authorList>
    </citation>
    <scope>NUCLEOTIDE SEQUENCE</scope>
    <source>
        <strain evidence="1">TFB9207</strain>
    </source>
</reference>
<evidence type="ECO:0000313" key="1">
    <source>
        <dbReference type="EMBL" id="KAJ3843717.1"/>
    </source>
</evidence>
<proteinExistence type="predicted"/>
<accession>A0AA38UJ68</accession>
<sequence length="380" mass="43236">MMTESKISLTQVIGRPRVTLPTLPEETWSEIIGLTYNAPIDFFSKPRLLGVALPSIPLYKPELPLVSLVCKTWYRLVLPFIYEEIIIDSSVGLRRVTETIIRKRLGHHTARLILRFNVDQSDLGVLYDLLEHLSSVEIILIDRNLLSGGLSTLETLLLRRIFALPKLWLFSSPCCHNFLGLVSTPRCSTLRTVSFPALLPTSQEGKNAQLNQVLQSPSMLPNLSQLYFAYFIELEAIKLNLPHMRRDLQSVTSIILGYNCAESYMEIIQLVSGYLPNLRYISIQTELTDSIMGREWAIDLSPLPPSVHTLGLSFGYDDPSAETFMDFVESLEGIYGSGLEVVRFSEDSWLDIERYRFVKKCIQRVCQANNWKLEVGDIYI</sequence>
<dbReference type="EMBL" id="MU805969">
    <property type="protein sequence ID" value="KAJ3843717.1"/>
    <property type="molecule type" value="Genomic_DNA"/>
</dbReference>
<evidence type="ECO:0008006" key="3">
    <source>
        <dbReference type="Google" id="ProtNLM"/>
    </source>
</evidence>
<dbReference type="Proteomes" id="UP001163846">
    <property type="component" value="Unassembled WGS sequence"/>
</dbReference>
<keyword evidence="2" id="KW-1185">Reference proteome</keyword>
<gene>
    <name evidence="1" type="ORF">F5878DRAFT_604025</name>
</gene>
<organism evidence="1 2">
    <name type="scientific">Lentinula raphanica</name>
    <dbReference type="NCBI Taxonomy" id="153919"/>
    <lineage>
        <taxon>Eukaryota</taxon>
        <taxon>Fungi</taxon>
        <taxon>Dikarya</taxon>
        <taxon>Basidiomycota</taxon>
        <taxon>Agaricomycotina</taxon>
        <taxon>Agaricomycetes</taxon>
        <taxon>Agaricomycetidae</taxon>
        <taxon>Agaricales</taxon>
        <taxon>Marasmiineae</taxon>
        <taxon>Omphalotaceae</taxon>
        <taxon>Lentinula</taxon>
    </lineage>
</organism>
<dbReference type="SUPFAM" id="SSF52047">
    <property type="entry name" value="RNI-like"/>
    <property type="match status" value="1"/>
</dbReference>
<name>A0AA38UJ68_9AGAR</name>
<dbReference type="AlphaFoldDB" id="A0AA38UJ68"/>
<comment type="caution">
    <text evidence="1">The sequence shown here is derived from an EMBL/GenBank/DDBJ whole genome shotgun (WGS) entry which is preliminary data.</text>
</comment>